<dbReference type="STRING" id="648782.SAMN04488554_2345"/>
<proteinExistence type="predicted"/>
<name>A0A1H5KMC4_9MICO</name>
<organism evidence="1 2">
    <name type="scientific">Ruania alba</name>
    <dbReference type="NCBI Taxonomy" id="648782"/>
    <lineage>
        <taxon>Bacteria</taxon>
        <taxon>Bacillati</taxon>
        <taxon>Actinomycetota</taxon>
        <taxon>Actinomycetes</taxon>
        <taxon>Micrococcales</taxon>
        <taxon>Ruaniaceae</taxon>
        <taxon>Ruania</taxon>
    </lineage>
</organism>
<evidence type="ECO:0000313" key="1">
    <source>
        <dbReference type="EMBL" id="SEE65923.1"/>
    </source>
</evidence>
<dbReference type="AlphaFoldDB" id="A0A1H5KMC4"/>
<evidence type="ECO:0008006" key="3">
    <source>
        <dbReference type="Google" id="ProtNLM"/>
    </source>
</evidence>
<dbReference type="Proteomes" id="UP000199220">
    <property type="component" value="Unassembled WGS sequence"/>
</dbReference>
<dbReference type="Gene3D" id="3.40.1000.10">
    <property type="entry name" value="Mog1/PsbP, alpha/beta/alpha sandwich"/>
    <property type="match status" value="1"/>
</dbReference>
<evidence type="ECO:0000313" key="2">
    <source>
        <dbReference type="Proteomes" id="UP000199220"/>
    </source>
</evidence>
<dbReference type="OrthoDB" id="9826099at2"/>
<accession>A0A1H5KMC4</accession>
<protein>
    <recommendedName>
        <fullName evidence="3">DUF1795 domain-containing protein</fullName>
    </recommendedName>
</protein>
<sequence length="156" mass="16680">MTSGAGIGPSLIRVYDEMLEMGALIPEGWEATSDPAARTLTVVAGPELAQSEYSPSIVIQCHAPISADRMEQLADSSLRDITADYPGFSLAWARDTEGGRALRAYDFEPEGLGHRVRQVQGLILGAQLVIVNCTRLSSGPDLDESFVAVIESVTTD</sequence>
<keyword evidence="2" id="KW-1185">Reference proteome</keyword>
<gene>
    <name evidence="1" type="ORF">SAMN04488554_2345</name>
</gene>
<dbReference type="EMBL" id="FNTX01000002">
    <property type="protein sequence ID" value="SEE65923.1"/>
    <property type="molecule type" value="Genomic_DNA"/>
</dbReference>
<reference evidence="2" key="1">
    <citation type="submission" date="2016-10" db="EMBL/GenBank/DDBJ databases">
        <authorList>
            <person name="Varghese N."/>
            <person name="Submissions S."/>
        </authorList>
    </citation>
    <scope>NUCLEOTIDE SEQUENCE [LARGE SCALE GENOMIC DNA]</scope>
    <source>
        <strain evidence="2">DSM 21368</strain>
    </source>
</reference>
<dbReference type="RefSeq" id="WP_089773320.1">
    <property type="nucleotide sequence ID" value="NZ_FNTX01000002.1"/>
</dbReference>